<comment type="caution">
    <text evidence="8">The sequence shown here is derived from an EMBL/GenBank/DDBJ whole genome shotgun (WGS) entry which is preliminary data.</text>
</comment>
<feature type="transmembrane region" description="Helical" evidence="6">
    <location>
        <begin position="50"/>
        <end position="67"/>
    </location>
</feature>
<feature type="domain" description="EamA" evidence="7">
    <location>
        <begin position="162"/>
        <end position="290"/>
    </location>
</feature>
<sequence length="305" mass="32282">MTSTLAARTASLAPNVRGALWMLASALAFTAMTTLVKFLGNDYPPSLQTFYRQLAGFAVLAPVILRHRGAAFATTRPGILLFRSAAGTVGMILSFYAFQKMPLADANALSFTRTLWLVPLAAFVVREHVGPLRIGAALVGFAGVLIMIRPGAGGHFEVGVPALAMLGSSFLFALTITGMKVMTRDHSPMVLLVWSATLGLVLALPGAFLAWRWPAPMDLVLLCLMGVMGTITQACYIQGMAIGDAGAMAPIDYVRLVFTTLAGFLLFHELPGPATLIGAGIVVASTLFITWREQQQAKAAALAAD</sequence>
<feature type="domain" description="EamA" evidence="7">
    <location>
        <begin position="17"/>
        <end position="148"/>
    </location>
</feature>
<dbReference type="PANTHER" id="PTHR22911:SF6">
    <property type="entry name" value="SOLUTE CARRIER FAMILY 35 MEMBER G1"/>
    <property type="match status" value="1"/>
</dbReference>
<accession>A0ABW3T366</accession>
<feature type="transmembrane region" description="Helical" evidence="6">
    <location>
        <begin position="132"/>
        <end position="152"/>
    </location>
</feature>
<dbReference type="Proteomes" id="UP001597216">
    <property type="component" value="Unassembled WGS sequence"/>
</dbReference>
<evidence type="ECO:0000256" key="3">
    <source>
        <dbReference type="ARBA" id="ARBA00022692"/>
    </source>
</evidence>
<comment type="subcellular location">
    <subcellularLocation>
        <location evidence="1">Membrane</location>
        <topology evidence="1">Multi-pass membrane protein</topology>
    </subcellularLocation>
</comment>
<reference evidence="9" key="1">
    <citation type="journal article" date="2019" name="Int. J. Syst. Evol. Microbiol.">
        <title>The Global Catalogue of Microorganisms (GCM) 10K type strain sequencing project: providing services to taxonomists for standard genome sequencing and annotation.</title>
        <authorList>
            <consortium name="The Broad Institute Genomics Platform"/>
            <consortium name="The Broad Institute Genome Sequencing Center for Infectious Disease"/>
            <person name="Wu L."/>
            <person name="Ma J."/>
        </authorList>
    </citation>
    <scope>NUCLEOTIDE SEQUENCE [LARGE SCALE GENOMIC DNA]</scope>
    <source>
        <strain evidence="9">CCUG 55074</strain>
    </source>
</reference>
<dbReference type="InterPro" id="IPR000620">
    <property type="entry name" value="EamA_dom"/>
</dbReference>
<comment type="similarity">
    <text evidence="2">Belongs to the drug/metabolite transporter (DMT) superfamily. 10 TMS drug/metabolite exporter (DME) (TC 2.A.7.3) family.</text>
</comment>
<name>A0ABW3T366_9CAUL</name>
<evidence type="ECO:0000256" key="6">
    <source>
        <dbReference type="SAM" id="Phobius"/>
    </source>
</evidence>
<dbReference type="InterPro" id="IPR037185">
    <property type="entry name" value="EmrE-like"/>
</dbReference>
<evidence type="ECO:0000313" key="8">
    <source>
        <dbReference type="EMBL" id="MFD1191445.1"/>
    </source>
</evidence>
<feature type="transmembrane region" description="Helical" evidence="6">
    <location>
        <begin position="219"/>
        <end position="237"/>
    </location>
</feature>
<keyword evidence="4 6" id="KW-1133">Transmembrane helix</keyword>
<dbReference type="SUPFAM" id="SSF103481">
    <property type="entry name" value="Multidrug resistance efflux transporter EmrE"/>
    <property type="match status" value="2"/>
</dbReference>
<keyword evidence="5 6" id="KW-0472">Membrane</keyword>
<dbReference type="Pfam" id="PF00892">
    <property type="entry name" value="EamA"/>
    <property type="match status" value="2"/>
</dbReference>
<feature type="transmembrane region" description="Helical" evidence="6">
    <location>
        <begin position="158"/>
        <end position="179"/>
    </location>
</feature>
<keyword evidence="9" id="KW-1185">Reference proteome</keyword>
<dbReference type="RefSeq" id="WP_374343788.1">
    <property type="nucleotide sequence ID" value="NZ_JBHTLQ010000027.1"/>
</dbReference>
<keyword evidence="3 6" id="KW-0812">Transmembrane</keyword>
<feature type="transmembrane region" description="Helical" evidence="6">
    <location>
        <begin position="20"/>
        <end position="38"/>
    </location>
</feature>
<evidence type="ECO:0000256" key="2">
    <source>
        <dbReference type="ARBA" id="ARBA00009853"/>
    </source>
</evidence>
<feature type="transmembrane region" description="Helical" evidence="6">
    <location>
        <begin position="273"/>
        <end position="291"/>
    </location>
</feature>
<dbReference type="EMBL" id="JBHTLQ010000027">
    <property type="protein sequence ID" value="MFD1191445.1"/>
    <property type="molecule type" value="Genomic_DNA"/>
</dbReference>
<evidence type="ECO:0000256" key="4">
    <source>
        <dbReference type="ARBA" id="ARBA00022989"/>
    </source>
</evidence>
<gene>
    <name evidence="8" type="ORF">ACFQ27_12720</name>
</gene>
<evidence type="ECO:0000259" key="7">
    <source>
        <dbReference type="Pfam" id="PF00892"/>
    </source>
</evidence>
<feature type="transmembrane region" description="Helical" evidence="6">
    <location>
        <begin position="191"/>
        <end position="213"/>
    </location>
</feature>
<feature type="transmembrane region" description="Helical" evidence="6">
    <location>
        <begin position="79"/>
        <end position="98"/>
    </location>
</feature>
<proteinExistence type="inferred from homology"/>
<organism evidence="8 9">
    <name type="scientific">Phenylobacterium conjunctum</name>
    <dbReference type="NCBI Taxonomy" id="1298959"/>
    <lineage>
        <taxon>Bacteria</taxon>
        <taxon>Pseudomonadati</taxon>
        <taxon>Pseudomonadota</taxon>
        <taxon>Alphaproteobacteria</taxon>
        <taxon>Caulobacterales</taxon>
        <taxon>Caulobacteraceae</taxon>
        <taxon>Phenylobacterium</taxon>
    </lineage>
</organism>
<evidence type="ECO:0000256" key="5">
    <source>
        <dbReference type="ARBA" id="ARBA00023136"/>
    </source>
</evidence>
<evidence type="ECO:0000313" key="9">
    <source>
        <dbReference type="Proteomes" id="UP001597216"/>
    </source>
</evidence>
<dbReference type="PANTHER" id="PTHR22911">
    <property type="entry name" value="ACYL-MALONYL CONDENSING ENZYME-RELATED"/>
    <property type="match status" value="1"/>
</dbReference>
<evidence type="ECO:0000256" key="1">
    <source>
        <dbReference type="ARBA" id="ARBA00004141"/>
    </source>
</evidence>
<protein>
    <submittedName>
        <fullName evidence="8">DMT family transporter</fullName>
    </submittedName>
</protein>